<comment type="caution">
    <text evidence="2">The sequence shown here is derived from an EMBL/GenBank/DDBJ whole genome shotgun (WGS) entry which is preliminary data.</text>
</comment>
<dbReference type="EMBL" id="JAUJEB010000001">
    <property type="protein sequence ID" value="MDN5212179.1"/>
    <property type="molecule type" value="Genomic_DNA"/>
</dbReference>
<gene>
    <name evidence="2" type="ORF">QQ020_08960</name>
</gene>
<dbReference type="InterPro" id="IPR000086">
    <property type="entry name" value="NUDIX_hydrolase_dom"/>
</dbReference>
<dbReference type="Gene3D" id="3.90.79.10">
    <property type="entry name" value="Nucleoside Triphosphate Pyrophosphohydrolase"/>
    <property type="match status" value="1"/>
</dbReference>
<name>A0ABT8L367_9BACT</name>
<evidence type="ECO:0000259" key="1">
    <source>
        <dbReference type="PROSITE" id="PS51462"/>
    </source>
</evidence>
<dbReference type="CDD" id="cd03673">
    <property type="entry name" value="NUDIX_Ap6A_hydrolase"/>
    <property type="match status" value="1"/>
</dbReference>
<proteinExistence type="predicted"/>
<dbReference type="SUPFAM" id="SSF55811">
    <property type="entry name" value="Nudix"/>
    <property type="match status" value="1"/>
</dbReference>
<evidence type="ECO:0000313" key="2">
    <source>
        <dbReference type="EMBL" id="MDN5212179.1"/>
    </source>
</evidence>
<reference evidence="2" key="1">
    <citation type="submission" date="2023-06" db="EMBL/GenBank/DDBJ databases">
        <title>Genomic of Agaribacillus aureum.</title>
        <authorList>
            <person name="Wang G."/>
        </authorList>
    </citation>
    <scope>NUCLEOTIDE SEQUENCE</scope>
    <source>
        <strain evidence="2">BMA12</strain>
    </source>
</reference>
<dbReference type="Proteomes" id="UP001172083">
    <property type="component" value="Unassembled WGS sequence"/>
</dbReference>
<dbReference type="RefSeq" id="WP_346757502.1">
    <property type="nucleotide sequence ID" value="NZ_JAUJEB010000001.1"/>
</dbReference>
<accession>A0ABT8L367</accession>
<evidence type="ECO:0000313" key="3">
    <source>
        <dbReference type="Proteomes" id="UP001172083"/>
    </source>
</evidence>
<keyword evidence="3" id="KW-1185">Reference proteome</keyword>
<feature type="domain" description="Nudix hydrolase" evidence="1">
    <location>
        <begin position="91"/>
        <end position="217"/>
    </location>
</feature>
<protein>
    <submittedName>
        <fullName evidence="2">NUDIX domain-containing protein</fullName>
    </submittedName>
</protein>
<dbReference type="PROSITE" id="PS51462">
    <property type="entry name" value="NUDIX"/>
    <property type="match status" value="1"/>
</dbReference>
<dbReference type="Pfam" id="PF00293">
    <property type="entry name" value="NUDIX"/>
    <property type="match status" value="1"/>
</dbReference>
<organism evidence="2 3">
    <name type="scientific">Agaribacillus aureus</name>
    <dbReference type="NCBI Taxonomy" id="3051825"/>
    <lineage>
        <taxon>Bacteria</taxon>
        <taxon>Pseudomonadati</taxon>
        <taxon>Bacteroidota</taxon>
        <taxon>Cytophagia</taxon>
        <taxon>Cytophagales</taxon>
        <taxon>Splendidivirgaceae</taxon>
        <taxon>Agaribacillus</taxon>
    </lineage>
</organism>
<dbReference type="PANTHER" id="PTHR43736">
    <property type="entry name" value="ADP-RIBOSE PYROPHOSPHATASE"/>
    <property type="match status" value="1"/>
</dbReference>
<dbReference type="PANTHER" id="PTHR43736:SF1">
    <property type="entry name" value="DIHYDRONEOPTERIN TRIPHOSPHATE DIPHOSPHATASE"/>
    <property type="match status" value="1"/>
</dbReference>
<sequence length="229" mass="26916">MKIFVNNIPVNIIAKTDLKEWDVYHTIKKGDNKMISQLDLMGDILFVDLAETELKVFFLLMQDKKFKKATSITFAVNDYQSAKKLVKDQFTIVKAAGGLVLKKDQYLLIYRLKKWDLPKGKSEDGEKMKVTAIREVEEECSIKVDLRSKIGVTWHTYMQNDKRILKKTNWYLMDCVDDKDMKPQEKESIEKVAWFDKTELPSLLKNSYPSIVEVFKKFNKKFDHKIKLF</sequence>
<dbReference type="InterPro" id="IPR015797">
    <property type="entry name" value="NUDIX_hydrolase-like_dom_sf"/>
</dbReference>